<dbReference type="GO" id="GO:0004364">
    <property type="term" value="F:glutathione transferase activity"/>
    <property type="evidence" value="ECO:0007669"/>
    <property type="project" value="UniProtKB-EC"/>
</dbReference>
<dbReference type="PANTHER" id="PTHR44051:SF9">
    <property type="entry name" value="GLUTATHIONE S-TRANSFERASE 1"/>
    <property type="match status" value="1"/>
</dbReference>
<dbReference type="CDD" id="cd03046">
    <property type="entry name" value="GST_N_GTT1_like"/>
    <property type="match status" value="1"/>
</dbReference>
<name>A0A845MHI5_9PROT</name>
<dbReference type="InterPro" id="IPR036282">
    <property type="entry name" value="Glutathione-S-Trfase_C_sf"/>
</dbReference>
<dbReference type="Pfam" id="PF02798">
    <property type="entry name" value="GST_N"/>
    <property type="match status" value="1"/>
</dbReference>
<dbReference type="InterPro" id="IPR036249">
    <property type="entry name" value="Thioredoxin-like_sf"/>
</dbReference>
<dbReference type="PROSITE" id="PS50404">
    <property type="entry name" value="GST_NTER"/>
    <property type="match status" value="1"/>
</dbReference>
<dbReference type="SFLD" id="SFLDG00358">
    <property type="entry name" value="Main_(cytGST)"/>
    <property type="match status" value="1"/>
</dbReference>
<dbReference type="RefSeq" id="WP_161339770.1">
    <property type="nucleotide sequence ID" value="NZ_JBHSDG010000003.1"/>
</dbReference>
<feature type="domain" description="GST N-terminal" evidence="5">
    <location>
        <begin position="1"/>
        <end position="81"/>
    </location>
</feature>
<dbReference type="GO" id="GO:0005737">
    <property type="term" value="C:cytoplasm"/>
    <property type="evidence" value="ECO:0007669"/>
    <property type="project" value="UniProtKB-ARBA"/>
</dbReference>
<reference evidence="7 8" key="1">
    <citation type="journal article" date="2014" name="Int. J. Syst. Evol. Microbiol.">
        <title>Sneathiella chungangensis sp. nov., isolated from a marine sand, and emended description of the genus Sneathiella.</title>
        <authorList>
            <person name="Siamphan C."/>
            <person name="Kim H."/>
            <person name="Lee J.S."/>
            <person name="Kim W."/>
        </authorList>
    </citation>
    <scope>NUCLEOTIDE SEQUENCE [LARGE SCALE GENOMIC DNA]</scope>
    <source>
        <strain evidence="7 8">KCTC 32476</strain>
    </source>
</reference>
<dbReference type="CDD" id="cd03189">
    <property type="entry name" value="GST_C_GTT1_like"/>
    <property type="match status" value="1"/>
</dbReference>
<evidence type="ECO:0000256" key="2">
    <source>
        <dbReference type="ARBA" id="ARBA00022679"/>
    </source>
</evidence>
<dbReference type="EMBL" id="WTVA01000015">
    <property type="protein sequence ID" value="MZR23289.1"/>
    <property type="molecule type" value="Genomic_DNA"/>
</dbReference>
<dbReference type="PROSITE" id="PS50405">
    <property type="entry name" value="GST_CTER"/>
    <property type="match status" value="1"/>
</dbReference>
<dbReference type="InterPro" id="IPR040079">
    <property type="entry name" value="Glutathione_S-Trfase"/>
</dbReference>
<dbReference type="Pfam" id="PF00043">
    <property type="entry name" value="GST_C"/>
    <property type="match status" value="1"/>
</dbReference>
<dbReference type="InterPro" id="IPR004045">
    <property type="entry name" value="Glutathione_S-Trfase_N"/>
</dbReference>
<organism evidence="7 8">
    <name type="scientific">Sneathiella chungangensis</name>
    <dbReference type="NCBI Taxonomy" id="1418234"/>
    <lineage>
        <taxon>Bacteria</taxon>
        <taxon>Pseudomonadati</taxon>
        <taxon>Pseudomonadota</taxon>
        <taxon>Alphaproteobacteria</taxon>
        <taxon>Sneathiellales</taxon>
        <taxon>Sneathiellaceae</taxon>
        <taxon>Sneathiella</taxon>
    </lineage>
</organism>
<dbReference type="PANTHER" id="PTHR44051">
    <property type="entry name" value="GLUTATHIONE S-TRANSFERASE-RELATED"/>
    <property type="match status" value="1"/>
</dbReference>
<comment type="caution">
    <text evidence="7">The sequence shown here is derived from an EMBL/GenBank/DDBJ whole genome shotgun (WGS) entry which is preliminary data.</text>
</comment>
<dbReference type="Gene3D" id="3.40.30.10">
    <property type="entry name" value="Glutaredoxin"/>
    <property type="match status" value="1"/>
</dbReference>
<feature type="domain" description="GST C-terminal" evidence="6">
    <location>
        <begin position="87"/>
        <end position="209"/>
    </location>
</feature>
<evidence type="ECO:0000313" key="8">
    <source>
        <dbReference type="Proteomes" id="UP000445696"/>
    </source>
</evidence>
<accession>A0A845MHI5</accession>
<evidence type="ECO:0000259" key="6">
    <source>
        <dbReference type="PROSITE" id="PS50405"/>
    </source>
</evidence>
<dbReference type="OrthoDB" id="9810080at2"/>
<protein>
    <recommendedName>
        <fullName evidence="1">glutathione transferase</fullName>
        <ecNumber evidence="1">2.5.1.18</ecNumber>
    </recommendedName>
</protein>
<dbReference type="AlphaFoldDB" id="A0A845MHI5"/>
<dbReference type="SFLD" id="SFLDG01150">
    <property type="entry name" value="Main.1:_Beta-like"/>
    <property type="match status" value="1"/>
</dbReference>
<gene>
    <name evidence="7" type="ORF">GQF03_13205</name>
</gene>
<comment type="similarity">
    <text evidence="4">Belongs to the GST superfamily.</text>
</comment>
<dbReference type="InterPro" id="IPR010987">
    <property type="entry name" value="Glutathione-S-Trfase_C-like"/>
</dbReference>
<dbReference type="Gene3D" id="1.20.1050.10">
    <property type="match status" value="1"/>
</dbReference>
<proteinExistence type="inferred from homology"/>
<keyword evidence="8" id="KW-1185">Reference proteome</keyword>
<dbReference type="FunFam" id="3.40.30.10:FF:000156">
    <property type="entry name" value="Glutathione S-transferase 1"/>
    <property type="match status" value="1"/>
</dbReference>
<comment type="catalytic activity">
    <reaction evidence="3">
        <text>RX + glutathione = an S-substituted glutathione + a halide anion + H(+)</text>
        <dbReference type="Rhea" id="RHEA:16437"/>
        <dbReference type="ChEBI" id="CHEBI:15378"/>
        <dbReference type="ChEBI" id="CHEBI:16042"/>
        <dbReference type="ChEBI" id="CHEBI:17792"/>
        <dbReference type="ChEBI" id="CHEBI:57925"/>
        <dbReference type="ChEBI" id="CHEBI:90779"/>
        <dbReference type="EC" id="2.5.1.18"/>
    </reaction>
</comment>
<evidence type="ECO:0000256" key="4">
    <source>
        <dbReference type="RuleBase" id="RU003494"/>
    </source>
</evidence>
<evidence type="ECO:0000259" key="5">
    <source>
        <dbReference type="PROSITE" id="PS50404"/>
    </source>
</evidence>
<evidence type="ECO:0000256" key="1">
    <source>
        <dbReference type="ARBA" id="ARBA00012452"/>
    </source>
</evidence>
<evidence type="ECO:0000313" key="7">
    <source>
        <dbReference type="EMBL" id="MZR23289.1"/>
    </source>
</evidence>
<sequence>MITVHHLNDSRSQRILWLLEELGVDYDIVSYARDATTRLAPPELKKIHPLGKSPVITDDDMVIHESGAITDHLIRKYGEGRLAPDVGSPDYIKYVEWLHYAEGSAMLPLLLRLYTSRLGEAAAPLMPRIDSETENHFSFVDGEMEARDFFVGNELTGADIMMSFPLEAARARGILKIYPVLSAFVDRMQARPAYLRALEKGGHYSYGPVTS</sequence>
<dbReference type="EC" id="2.5.1.18" evidence="1"/>
<dbReference type="GO" id="GO:0004601">
    <property type="term" value="F:peroxidase activity"/>
    <property type="evidence" value="ECO:0007669"/>
    <property type="project" value="UniProtKB-ARBA"/>
</dbReference>
<dbReference type="Proteomes" id="UP000445696">
    <property type="component" value="Unassembled WGS sequence"/>
</dbReference>
<dbReference type="SUPFAM" id="SSF47616">
    <property type="entry name" value="GST C-terminal domain-like"/>
    <property type="match status" value="1"/>
</dbReference>
<dbReference type="SFLD" id="SFLDS00019">
    <property type="entry name" value="Glutathione_Transferase_(cytos"/>
    <property type="match status" value="1"/>
</dbReference>
<keyword evidence="2 7" id="KW-0808">Transferase</keyword>
<evidence type="ECO:0000256" key="3">
    <source>
        <dbReference type="ARBA" id="ARBA00047960"/>
    </source>
</evidence>
<dbReference type="SUPFAM" id="SSF52833">
    <property type="entry name" value="Thioredoxin-like"/>
    <property type="match status" value="1"/>
</dbReference>
<dbReference type="InterPro" id="IPR004046">
    <property type="entry name" value="GST_C"/>
</dbReference>